<comment type="caution">
    <text evidence="1">The sequence shown here is derived from an EMBL/GenBank/DDBJ whole genome shotgun (WGS) entry which is preliminary data.</text>
</comment>
<gene>
    <name evidence="1" type="ORF">QFC20_007199</name>
</gene>
<dbReference type="Proteomes" id="UP001230649">
    <property type="component" value="Unassembled WGS sequence"/>
</dbReference>
<protein>
    <submittedName>
        <fullName evidence="1">Uncharacterized protein</fullName>
    </submittedName>
</protein>
<accession>A0ACC2V2S7</accession>
<evidence type="ECO:0000313" key="1">
    <source>
        <dbReference type="EMBL" id="KAJ9093151.1"/>
    </source>
</evidence>
<organism evidence="1 2">
    <name type="scientific">Naganishia adeliensis</name>
    <dbReference type="NCBI Taxonomy" id="92952"/>
    <lineage>
        <taxon>Eukaryota</taxon>
        <taxon>Fungi</taxon>
        <taxon>Dikarya</taxon>
        <taxon>Basidiomycota</taxon>
        <taxon>Agaricomycotina</taxon>
        <taxon>Tremellomycetes</taxon>
        <taxon>Filobasidiales</taxon>
        <taxon>Filobasidiaceae</taxon>
        <taxon>Naganishia</taxon>
    </lineage>
</organism>
<name>A0ACC2V2S7_9TREE</name>
<proteinExistence type="predicted"/>
<sequence>MSALTTASQRLTTVSSLILERSRVLSLGLTPSPTTDTKIGRVLRQIRDELVRLGEGEGEEEWQRWEALVGRMREDEMGRKQVAGLEKPVAVPVESTYRDEEDSPEDAQTYRDDHDTVDDSPYRHTAAPLLPVGSGTDAYKPSFDSDLEAGTDQGLMMQHRTLIDDQDARLAQLTTSIDRQNNLSLQIGHELDLHQEILEDTDQAMGYTQRNLDRAAGRLRRVADGSRNHHLMRNYVFSVPAHDSFVGLMNVPSRAIILENPVSQEKTEIADPLSLVM</sequence>
<dbReference type="EMBL" id="JASBWS010000160">
    <property type="protein sequence ID" value="KAJ9093151.1"/>
    <property type="molecule type" value="Genomic_DNA"/>
</dbReference>
<evidence type="ECO:0000313" key="2">
    <source>
        <dbReference type="Proteomes" id="UP001230649"/>
    </source>
</evidence>
<reference evidence="1" key="1">
    <citation type="submission" date="2023-04" db="EMBL/GenBank/DDBJ databases">
        <title>Draft Genome sequencing of Naganishia species isolated from polar environments using Oxford Nanopore Technology.</title>
        <authorList>
            <person name="Leo P."/>
            <person name="Venkateswaran K."/>
        </authorList>
    </citation>
    <scope>NUCLEOTIDE SEQUENCE</scope>
    <source>
        <strain evidence="1">MNA-CCFEE 5262</strain>
    </source>
</reference>
<keyword evidence="2" id="KW-1185">Reference proteome</keyword>